<dbReference type="GO" id="GO:0003700">
    <property type="term" value="F:DNA-binding transcription factor activity"/>
    <property type="evidence" value="ECO:0007669"/>
    <property type="project" value="InterPro"/>
</dbReference>
<dbReference type="Proteomes" id="UP000030960">
    <property type="component" value="Unassembled WGS sequence"/>
</dbReference>
<dbReference type="Gene3D" id="1.10.10.60">
    <property type="entry name" value="Homeodomain-like"/>
    <property type="match status" value="1"/>
</dbReference>
<keyword evidence="2" id="KW-0238">DNA-binding</keyword>
<evidence type="ECO:0000256" key="3">
    <source>
        <dbReference type="ARBA" id="ARBA00023163"/>
    </source>
</evidence>
<dbReference type="InterPro" id="IPR050204">
    <property type="entry name" value="AraC_XylS_family_regulators"/>
</dbReference>
<dbReference type="PROSITE" id="PS01124">
    <property type="entry name" value="HTH_ARAC_FAMILY_2"/>
    <property type="match status" value="1"/>
</dbReference>
<evidence type="ECO:0000313" key="5">
    <source>
        <dbReference type="Proteomes" id="UP000030960"/>
    </source>
</evidence>
<dbReference type="OrthoDB" id="8004517at2"/>
<keyword evidence="3" id="KW-0804">Transcription</keyword>
<dbReference type="GO" id="GO:0043565">
    <property type="term" value="F:sequence-specific DNA binding"/>
    <property type="evidence" value="ECO:0007669"/>
    <property type="project" value="InterPro"/>
</dbReference>
<dbReference type="InterPro" id="IPR018060">
    <property type="entry name" value="HTH_AraC"/>
</dbReference>
<dbReference type="RefSeq" id="WP_052244609.1">
    <property type="nucleotide sequence ID" value="NZ_BMGQ01000004.1"/>
</dbReference>
<organism evidence="4 5">
    <name type="scientific">Mameliella alba</name>
    <dbReference type="NCBI Taxonomy" id="561184"/>
    <lineage>
        <taxon>Bacteria</taxon>
        <taxon>Pseudomonadati</taxon>
        <taxon>Pseudomonadota</taxon>
        <taxon>Alphaproteobacteria</taxon>
        <taxon>Rhodobacterales</taxon>
        <taxon>Roseobacteraceae</taxon>
        <taxon>Mameliella</taxon>
    </lineage>
</organism>
<dbReference type="PANTHER" id="PTHR46796:SF6">
    <property type="entry name" value="ARAC SUBFAMILY"/>
    <property type="match status" value="1"/>
</dbReference>
<evidence type="ECO:0000256" key="1">
    <source>
        <dbReference type="ARBA" id="ARBA00023015"/>
    </source>
</evidence>
<accession>A0A225Q6M4</accession>
<proteinExistence type="predicted"/>
<dbReference type="STRING" id="561184.SAMN05216376_104328"/>
<sequence length="328" mass="35704">MTEIRSDTKLAGAPPVRFSASHLPPAHRMEIWREVFGREVIRLDMAPLEDGPIFHDAVFRDFGSAALGLGVVSSISCERTPELLGDGNNDIILLIPIEGTVSLQQRGAELVARSGDVLVRRSDDAGRTLSSSGRYMTVTLPARAMECRVADIDRLTMTVLPRGTNGLSLLTGYVRMLMAEDRIDPATLEMISLHIADLAGCAIGARRDDWHIANQRGLAAARLRQIHAAIRFGAANEGFGIAEVAGAMRVTPSYIRKLLASEGDTFTALVLARRLDLAFEALSDPARDAVPISRIALEAGFGDVSYFNRAFRKHYDATPRDIRAARKG</sequence>
<dbReference type="GeneID" id="66501699"/>
<dbReference type="InterPro" id="IPR009057">
    <property type="entry name" value="Homeodomain-like_sf"/>
</dbReference>
<dbReference type="Pfam" id="PF12833">
    <property type="entry name" value="HTH_18"/>
    <property type="match status" value="1"/>
</dbReference>
<dbReference type="SMART" id="SM00342">
    <property type="entry name" value="HTH_ARAC"/>
    <property type="match status" value="1"/>
</dbReference>
<evidence type="ECO:0000313" key="4">
    <source>
        <dbReference type="EMBL" id="KHQ51863.1"/>
    </source>
</evidence>
<dbReference type="SUPFAM" id="SSF46689">
    <property type="entry name" value="Homeodomain-like"/>
    <property type="match status" value="1"/>
</dbReference>
<reference evidence="4 5" key="1">
    <citation type="submission" date="2014-10" db="EMBL/GenBank/DDBJ databases">
        <title>Genome sequence of Ponticoccus sp. strain UMTAT08 isolated from clonal culture of toxic dinoflagellate Alexandrium tamiyavanichii.</title>
        <authorList>
            <person name="Gan H.Y."/>
            <person name="Muhd D.-D."/>
            <person name="Mohd Noor M.E."/>
            <person name="Yeong Y.S."/>
            <person name="Usup G."/>
        </authorList>
    </citation>
    <scope>NUCLEOTIDE SEQUENCE [LARGE SCALE GENOMIC DNA]</scope>
    <source>
        <strain evidence="4 5">UMTAT08</strain>
    </source>
</reference>
<evidence type="ECO:0000256" key="2">
    <source>
        <dbReference type="ARBA" id="ARBA00023125"/>
    </source>
</evidence>
<name>A0A0B3RYQ9_9RHOB</name>
<accession>A0A225PUD4</accession>
<dbReference type="AlphaFoldDB" id="A0A0B3RYQ9"/>
<comment type="caution">
    <text evidence="4">The sequence shown here is derived from an EMBL/GenBank/DDBJ whole genome shotgun (WGS) entry which is preliminary data.</text>
</comment>
<keyword evidence="5" id="KW-1185">Reference proteome</keyword>
<dbReference type="EMBL" id="JSUQ01000014">
    <property type="protein sequence ID" value="KHQ51863.1"/>
    <property type="molecule type" value="Genomic_DNA"/>
</dbReference>
<dbReference type="InterPro" id="IPR020449">
    <property type="entry name" value="Tscrpt_reg_AraC-type_HTH"/>
</dbReference>
<keyword evidence="1" id="KW-0805">Transcription regulation</keyword>
<gene>
    <name evidence="4" type="ORF">OA50_03500</name>
</gene>
<protein>
    <submittedName>
        <fullName evidence="4">Helix-turn-helix domain-containing protein</fullName>
    </submittedName>
</protein>
<accession>A0A0B3RYQ9</accession>
<dbReference type="PRINTS" id="PR00032">
    <property type="entry name" value="HTHARAC"/>
</dbReference>
<dbReference type="PANTHER" id="PTHR46796">
    <property type="entry name" value="HTH-TYPE TRANSCRIPTIONAL ACTIVATOR RHAS-RELATED"/>
    <property type="match status" value="1"/>
</dbReference>